<evidence type="ECO:0000313" key="12">
    <source>
        <dbReference type="EMBL" id="KMZ71808.1"/>
    </source>
</evidence>
<keyword evidence="5 8" id="KW-0342">GTP-binding</keyword>
<keyword evidence="3 8" id="KW-0547">Nucleotide-binding</keyword>
<dbReference type="InterPro" id="IPR030388">
    <property type="entry name" value="G_ERA_dom"/>
</dbReference>
<dbReference type="FunFam" id="3.30.300.20:FF:000003">
    <property type="entry name" value="GTPase Era"/>
    <property type="match status" value="1"/>
</dbReference>
<dbReference type="Gene3D" id="3.30.300.20">
    <property type="match status" value="1"/>
</dbReference>
<dbReference type="GO" id="GO:0042644">
    <property type="term" value="C:chloroplast nucleoid"/>
    <property type="evidence" value="ECO:0007669"/>
    <property type="project" value="UniProtKB-SubCell"/>
</dbReference>
<dbReference type="FunFam" id="3.40.50.300:FF:000094">
    <property type="entry name" value="GTPase Era"/>
    <property type="match status" value="1"/>
</dbReference>
<dbReference type="OrthoDB" id="8954335at2759"/>
<dbReference type="Proteomes" id="UP000036987">
    <property type="component" value="Unassembled WGS sequence"/>
</dbReference>
<evidence type="ECO:0000256" key="7">
    <source>
        <dbReference type="PROSITE-ProRule" id="PRU00118"/>
    </source>
</evidence>
<dbReference type="GO" id="GO:0019843">
    <property type="term" value="F:rRNA binding"/>
    <property type="evidence" value="ECO:0000318"/>
    <property type="project" value="GO_Central"/>
</dbReference>
<dbReference type="InterPro" id="IPR015946">
    <property type="entry name" value="KH_dom-like_a/b"/>
</dbReference>
<evidence type="ECO:0000256" key="6">
    <source>
        <dbReference type="ARBA" id="ARBA00057494"/>
    </source>
</evidence>
<keyword evidence="13" id="KW-1185">Reference proteome</keyword>
<dbReference type="SUPFAM" id="SSF52540">
    <property type="entry name" value="P-loop containing nucleoside triphosphate hydrolases"/>
    <property type="match status" value="1"/>
</dbReference>
<dbReference type="HAMAP" id="MF_00367">
    <property type="entry name" value="GTPase_Era"/>
    <property type="match status" value="1"/>
</dbReference>
<dbReference type="InterPro" id="IPR006073">
    <property type="entry name" value="GTP-bd"/>
</dbReference>
<dbReference type="EMBL" id="LFYR01000655">
    <property type="protein sequence ID" value="KMZ71808.1"/>
    <property type="molecule type" value="Genomic_DNA"/>
</dbReference>
<evidence type="ECO:0000256" key="5">
    <source>
        <dbReference type="ARBA" id="ARBA00023134"/>
    </source>
</evidence>
<evidence type="ECO:0000256" key="1">
    <source>
        <dbReference type="ARBA" id="ARBA00004595"/>
    </source>
</evidence>
<dbReference type="InterPro" id="IPR027417">
    <property type="entry name" value="P-loop_NTPase"/>
</dbReference>
<comment type="similarity">
    <text evidence="2 8 9">Belongs to the TRAFAC class TrmE-Era-EngA-EngB-Septin-like GTPase superfamily. Era GTPase family.</text>
</comment>
<sequence>MDLAGGGRGINFCSPTVSSSALESSWLLQIPCIHPQMMMKKNKNKKTQFQFYSPHRSSSFRLPVMQDFRKETGRFSSDVDAEADAEQVTVSSSISPFLSLTEKPDRNLSMLDDYEMEESDTTDSDPNHRSGYVAVLGKPNVGKSTLSNQIIGQKLSIVTDKPQTTRHRILGICSDSRYQMILYDTPGVIEKKMHKLDSMMMKNVRRATVNADCVLVVVDACKMPEKLDEVLEEGIGTITREVPILLVLNKKDLIKPGEIAKRLEWYEKFTDVDEVIPVSAKYGQGVDDIKEWIVSKLPLGPAYYPKGIASEHPERFFIGEIVREKIFLQYRNEIPYACQVNVVNYISRATSKDYINVEIIAERETQKMILIGKDGRALKLLATAARLDIEDFIQKKVFLEVEVKVKVNWREDEDLLKNYGYGSQIRIF</sequence>
<dbReference type="Pfam" id="PF01926">
    <property type="entry name" value="MMR_HSR1"/>
    <property type="match status" value="1"/>
</dbReference>
<reference evidence="13" key="1">
    <citation type="journal article" date="2016" name="Nature">
        <title>The genome of the seagrass Zostera marina reveals angiosperm adaptation to the sea.</title>
        <authorList>
            <person name="Olsen J.L."/>
            <person name="Rouze P."/>
            <person name="Verhelst B."/>
            <person name="Lin Y.-C."/>
            <person name="Bayer T."/>
            <person name="Collen J."/>
            <person name="Dattolo E."/>
            <person name="De Paoli E."/>
            <person name="Dittami S."/>
            <person name="Maumus F."/>
            <person name="Michel G."/>
            <person name="Kersting A."/>
            <person name="Lauritano C."/>
            <person name="Lohaus R."/>
            <person name="Toepel M."/>
            <person name="Tonon T."/>
            <person name="Vanneste K."/>
            <person name="Amirebrahimi M."/>
            <person name="Brakel J."/>
            <person name="Bostroem C."/>
            <person name="Chovatia M."/>
            <person name="Grimwood J."/>
            <person name="Jenkins J.W."/>
            <person name="Jueterbock A."/>
            <person name="Mraz A."/>
            <person name="Stam W.T."/>
            <person name="Tice H."/>
            <person name="Bornberg-Bauer E."/>
            <person name="Green P.J."/>
            <person name="Pearson G.A."/>
            <person name="Procaccini G."/>
            <person name="Duarte C.M."/>
            <person name="Schmutz J."/>
            <person name="Reusch T.B.H."/>
            <person name="Van de Peer Y."/>
        </authorList>
    </citation>
    <scope>NUCLEOTIDE SEQUENCE [LARGE SCALE GENOMIC DNA]</scope>
    <source>
        <strain evidence="13">cv. Finnish</strain>
    </source>
</reference>
<comment type="caution">
    <text evidence="12">The sequence shown here is derived from an EMBL/GenBank/DDBJ whole genome shotgun (WGS) entry which is preliminary data.</text>
</comment>
<dbReference type="PROSITE" id="PS50823">
    <property type="entry name" value="KH_TYPE_2"/>
    <property type="match status" value="1"/>
</dbReference>
<dbReference type="NCBIfam" id="TIGR00231">
    <property type="entry name" value="small_GTP"/>
    <property type="match status" value="1"/>
</dbReference>
<keyword evidence="4 7" id="KW-0694">RNA-binding</keyword>
<dbReference type="GO" id="GO:0043024">
    <property type="term" value="F:ribosomal small subunit binding"/>
    <property type="evidence" value="ECO:0000318"/>
    <property type="project" value="GO_Central"/>
</dbReference>
<dbReference type="CDD" id="cd04163">
    <property type="entry name" value="Era"/>
    <property type="match status" value="1"/>
</dbReference>
<evidence type="ECO:0000313" key="13">
    <source>
        <dbReference type="Proteomes" id="UP000036987"/>
    </source>
</evidence>
<dbReference type="OMA" id="WAEVDVI"/>
<evidence type="ECO:0000256" key="3">
    <source>
        <dbReference type="ARBA" id="ARBA00022741"/>
    </source>
</evidence>
<gene>
    <name evidence="12" type="ORF">ZOSMA_174G00030</name>
</gene>
<feature type="region of interest" description="G1" evidence="8">
    <location>
        <begin position="137"/>
        <end position="144"/>
    </location>
</feature>
<dbReference type="NCBIfam" id="NF000908">
    <property type="entry name" value="PRK00089.1"/>
    <property type="match status" value="1"/>
</dbReference>
<comment type="function">
    <text evidence="6">Nuclear genome-encoded probable GTPase involved in ribosome biogenesis in chloroplasts. Plays a role in 16S rRNA maturation in plastids and may contribute to the assembly of the small (30S) ribosomal subunit.</text>
</comment>
<feature type="domain" description="Era-type G" evidence="11">
    <location>
        <begin position="129"/>
        <end position="299"/>
    </location>
</feature>
<dbReference type="GO" id="GO:0005525">
    <property type="term" value="F:GTP binding"/>
    <property type="evidence" value="ECO:0007669"/>
    <property type="project" value="UniProtKB-UniRule"/>
</dbReference>
<dbReference type="Pfam" id="PF07650">
    <property type="entry name" value="KH_2"/>
    <property type="match status" value="1"/>
</dbReference>
<evidence type="ECO:0000256" key="4">
    <source>
        <dbReference type="ARBA" id="ARBA00022884"/>
    </source>
</evidence>
<dbReference type="NCBIfam" id="TIGR00436">
    <property type="entry name" value="era"/>
    <property type="match status" value="1"/>
</dbReference>
<dbReference type="PROSITE" id="PS51713">
    <property type="entry name" value="G_ERA"/>
    <property type="match status" value="1"/>
</dbReference>
<dbReference type="InterPro" id="IPR004044">
    <property type="entry name" value="KH_dom_type_2"/>
</dbReference>
<proteinExistence type="inferred from homology"/>
<dbReference type="AlphaFoldDB" id="A0A0K9PRW4"/>
<evidence type="ECO:0000256" key="9">
    <source>
        <dbReference type="RuleBase" id="RU003761"/>
    </source>
</evidence>
<dbReference type="PANTHER" id="PTHR42698:SF2">
    <property type="entry name" value="GTPASE ERA-LIKE, CHLOROPLASTIC"/>
    <property type="match status" value="1"/>
</dbReference>
<dbReference type="InterPro" id="IPR005225">
    <property type="entry name" value="Small_GTP-bd"/>
</dbReference>
<evidence type="ECO:0000259" key="11">
    <source>
        <dbReference type="PROSITE" id="PS51713"/>
    </source>
</evidence>
<name>A0A0K9PRW4_ZOSMR</name>
<dbReference type="SUPFAM" id="SSF54814">
    <property type="entry name" value="Prokaryotic type KH domain (KH-domain type II)"/>
    <property type="match status" value="1"/>
</dbReference>
<dbReference type="InterPro" id="IPR005662">
    <property type="entry name" value="GTPase_Era-like"/>
</dbReference>
<feature type="region of interest" description="G2" evidence="8">
    <location>
        <begin position="163"/>
        <end position="167"/>
    </location>
</feature>
<evidence type="ECO:0000259" key="10">
    <source>
        <dbReference type="PROSITE" id="PS50823"/>
    </source>
</evidence>
<comment type="subcellular location">
    <subcellularLocation>
        <location evidence="1">Plastid</location>
        <location evidence="1">Chloroplast stroma</location>
        <location evidence="1">Chloroplast nucleoid</location>
    </subcellularLocation>
</comment>
<dbReference type="STRING" id="29655.A0A0K9PRW4"/>
<dbReference type="Gene3D" id="3.40.50.300">
    <property type="entry name" value="P-loop containing nucleotide triphosphate hydrolases"/>
    <property type="match status" value="1"/>
</dbReference>
<dbReference type="PANTHER" id="PTHR42698">
    <property type="entry name" value="GTPASE ERA"/>
    <property type="match status" value="1"/>
</dbReference>
<feature type="region of interest" description="G3" evidence="8">
    <location>
        <begin position="184"/>
        <end position="187"/>
    </location>
</feature>
<dbReference type="GO" id="GO:0000028">
    <property type="term" value="P:ribosomal small subunit assembly"/>
    <property type="evidence" value="ECO:0000318"/>
    <property type="project" value="GO_Central"/>
</dbReference>
<organism evidence="12 13">
    <name type="scientific">Zostera marina</name>
    <name type="common">Eelgrass</name>
    <dbReference type="NCBI Taxonomy" id="29655"/>
    <lineage>
        <taxon>Eukaryota</taxon>
        <taxon>Viridiplantae</taxon>
        <taxon>Streptophyta</taxon>
        <taxon>Embryophyta</taxon>
        <taxon>Tracheophyta</taxon>
        <taxon>Spermatophyta</taxon>
        <taxon>Magnoliopsida</taxon>
        <taxon>Liliopsida</taxon>
        <taxon>Zosteraceae</taxon>
        <taxon>Zostera</taxon>
    </lineage>
</organism>
<feature type="region of interest" description="G5" evidence="8">
    <location>
        <begin position="278"/>
        <end position="280"/>
    </location>
</feature>
<feature type="domain" description="KH type-2" evidence="10">
    <location>
        <begin position="330"/>
        <end position="407"/>
    </location>
</feature>
<dbReference type="CDD" id="cd22534">
    <property type="entry name" value="KH-II_Era"/>
    <property type="match status" value="1"/>
</dbReference>
<dbReference type="InterPro" id="IPR009019">
    <property type="entry name" value="KH_sf_prok-type"/>
</dbReference>
<accession>A0A0K9PRW4</accession>
<protein>
    <submittedName>
        <fullName evidence="12">GTPase Era</fullName>
    </submittedName>
</protein>
<evidence type="ECO:0000256" key="2">
    <source>
        <dbReference type="ARBA" id="ARBA00007921"/>
    </source>
</evidence>
<feature type="region of interest" description="G4" evidence="8">
    <location>
        <begin position="249"/>
        <end position="252"/>
    </location>
</feature>
<evidence type="ECO:0000256" key="8">
    <source>
        <dbReference type="PROSITE-ProRule" id="PRU01050"/>
    </source>
</evidence>